<keyword evidence="9 12" id="KW-0501">Molybdenum cofactor biosynthesis</keyword>
<feature type="binding site" evidence="12">
    <location>
        <position position="106"/>
    </location>
    <ligand>
        <name>GTP</name>
        <dbReference type="ChEBI" id="CHEBI:37565"/>
    </ligand>
</feature>
<feature type="binding site" evidence="12">
    <location>
        <position position="130"/>
    </location>
    <ligand>
        <name>S-adenosyl-L-methionine</name>
        <dbReference type="ChEBI" id="CHEBI:59789"/>
    </ligand>
</feature>
<keyword evidence="3 12" id="KW-0949">S-adenosyl-L-methionine</keyword>
<comment type="subunit">
    <text evidence="12">Monomer and homodimer.</text>
</comment>
<feature type="binding site" evidence="12">
    <location>
        <position position="282"/>
    </location>
    <ligand>
        <name>[4Fe-4S] cluster</name>
        <dbReference type="ChEBI" id="CHEBI:49883"/>
        <label>2</label>
        <note>4Fe-4S-substrate</note>
    </ligand>
</feature>
<dbReference type="GO" id="GO:0051539">
    <property type="term" value="F:4 iron, 4 sulfur cluster binding"/>
    <property type="evidence" value="ECO:0007669"/>
    <property type="project" value="UniProtKB-UniRule"/>
</dbReference>
<evidence type="ECO:0000256" key="1">
    <source>
        <dbReference type="ARBA" id="ARBA00012167"/>
    </source>
</evidence>
<dbReference type="InterPro" id="IPR050105">
    <property type="entry name" value="MoCo_biosynth_MoaA/MoaC"/>
</dbReference>
<dbReference type="STRING" id="1229521.D791_03569"/>
<reference evidence="14 15" key="2">
    <citation type="journal article" date="2015" name="Syst. Appl. Microbiol.">
        <title>Nitrincola nitratireducens sp. nov. isolated from a haloalkaline crater lake.</title>
        <authorList>
            <person name="Singh A."/>
            <person name="Vaidya B."/>
            <person name="Tanuku N.R."/>
            <person name="Pinnaka A.K."/>
        </authorList>
    </citation>
    <scope>NUCLEOTIDE SEQUENCE [LARGE SCALE GENOMIC DNA]</scope>
    <source>
        <strain evidence="14 15">AK23</strain>
    </source>
</reference>
<comment type="catalytic activity">
    <reaction evidence="11 12">
        <text>GTP + AH2 + S-adenosyl-L-methionine = (8S)-3',8-cyclo-7,8-dihydroguanosine 5'-triphosphate + 5'-deoxyadenosine + L-methionine + A + H(+)</text>
        <dbReference type="Rhea" id="RHEA:49576"/>
        <dbReference type="ChEBI" id="CHEBI:13193"/>
        <dbReference type="ChEBI" id="CHEBI:15378"/>
        <dbReference type="ChEBI" id="CHEBI:17319"/>
        <dbReference type="ChEBI" id="CHEBI:17499"/>
        <dbReference type="ChEBI" id="CHEBI:37565"/>
        <dbReference type="ChEBI" id="CHEBI:57844"/>
        <dbReference type="ChEBI" id="CHEBI:59789"/>
        <dbReference type="ChEBI" id="CHEBI:131766"/>
        <dbReference type="EC" id="4.1.99.22"/>
    </reaction>
</comment>
<feature type="binding site" evidence="12">
    <location>
        <position position="76"/>
    </location>
    <ligand>
        <name>GTP</name>
        <dbReference type="ChEBI" id="CHEBI:37565"/>
    </ligand>
</feature>
<evidence type="ECO:0000256" key="4">
    <source>
        <dbReference type="ARBA" id="ARBA00022723"/>
    </source>
</evidence>
<evidence type="ECO:0000313" key="14">
    <source>
        <dbReference type="EMBL" id="EXJ09564.1"/>
    </source>
</evidence>
<evidence type="ECO:0000256" key="10">
    <source>
        <dbReference type="ARBA" id="ARBA00023239"/>
    </source>
</evidence>
<evidence type="ECO:0000256" key="8">
    <source>
        <dbReference type="ARBA" id="ARBA00023134"/>
    </source>
</evidence>
<accession>W9UR46</accession>
<dbReference type="SFLD" id="SFLDS00029">
    <property type="entry name" value="Radical_SAM"/>
    <property type="match status" value="1"/>
</dbReference>
<comment type="caution">
    <text evidence="14">The sequence shown here is derived from an EMBL/GenBank/DDBJ whole genome shotgun (WGS) entry which is preliminary data.</text>
</comment>
<dbReference type="InterPro" id="IPR013483">
    <property type="entry name" value="MoaA"/>
</dbReference>
<dbReference type="GO" id="GO:0061799">
    <property type="term" value="F:cyclic pyranopterin monophosphate synthase activity"/>
    <property type="evidence" value="ECO:0007669"/>
    <property type="project" value="TreeGrafter"/>
</dbReference>
<dbReference type="SFLD" id="SFLDG01383">
    <property type="entry name" value="cyclic_pyranopterin_phosphate"/>
    <property type="match status" value="1"/>
</dbReference>
<dbReference type="CDD" id="cd21117">
    <property type="entry name" value="Twitch_MoaA"/>
    <property type="match status" value="1"/>
</dbReference>
<dbReference type="InterPro" id="IPR010505">
    <property type="entry name" value="MoaA_twitch"/>
</dbReference>
<dbReference type="SMART" id="SM00729">
    <property type="entry name" value="Elp3"/>
    <property type="match status" value="1"/>
</dbReference>
<dbReference type="Gene3D" id="3.20.20.70">
    <property type="entry name" value="Aldolase class I"/>
    <property type="match status" value="1"/>
</dbReference>
<feature type="binding site" evidence="12">
    <location>
        <position position="34"/>
    </location>
    <ligand>
        <name>[4Fe-4S] cluster</name>
        <dbReference type="ChEBI" id="CHEBI:49883"/>
        <label>1</label>
        <note>4Fe-4S-S-AdoMet</note>
    </ligand>
</feature>
<dbReference type="PANTHER" id="PTHR22960">
    <property type="entry name" value="MOLYBDOPTERIN COFACTOR SYNTHESIS PROTEIN A"/>
    <property type="match status" value="1"/>
</dbReference>
<evidence type="ECO:0000256" key="7">
    <source>
        <dbReference type="ARBA" id="ARBA00023014"/>
    </source>
</evidence>
<evidence type="ECO:0000259" key="13">
    <source>
        <dbReference type="PROSITE" id="PS51918"/>
    </source>
</evidence>
<feature type="binding site" evidence="12">
    <location>
        <position position="27"/>
    </location>
    <ligand>
        <name>GTP</name>
        <dbReference type="ChEBI" id="CHEBI:37565"/>
    </ligand>
</feature>
<dbReference type="UniPathway" id="UPA00344"/>
<dbReference type="GO" id="GO:0046872">
    <property type="term" value="F:metal ion binding"/>
    <property type="evidence" value="ECO:0007669"/>
    <property type="project" value="UniProtKB-KW"/>
</dbReference>
<feature type="binding site" evidence="12">
    <location>
        <position position="167"/>
    </location>
    <ligand>
        <name>GTP</name>
        <dbReference type="ChEBI" id="CHEBI:37565"/>
    </ligand>
</feature>
<feature type="binding site" evidence="12">
    <location>
        <position position="80"/>
    </location>
    <ligand>
        <name>S-adenosyl-L-methionine</name>
        <dbReference type="ChEBI" id="CHEBI:59789"/>
    </ligand>
</feature>
<keyword evidence="15" id="KW-1185">Reference proteome</keyword>
<keyword evidence="2 12" id="KW-0004">4Fe-4S</keyword>
<dbReference type="InterPro" id="IPR013785">
    <property type="entry name" value="Aldolase_TIM"/>
</dbReference>
<dbReference type="Pfam" id="PF04055">
    <property type="entry name" value="Radical_SAM"/>
    <property type="match status" value="1"/>
</dbReference>
<dbReference type="Proteomes" id="UP000019464">
    <property type="component" value="Unassembled WGS sequence"/>
</dbReference>
<sequence>MNQLTKVRNVNSNFLIDSFGRKIRYIRMSVTDRCDFRCVYCMNEDMRFLPRDDVLTLEELGRIASVFSELGVEKIRLTGGEPLVRKDITQLTDYIGTLGFNDFTMTTNGSQLVHYAQQLKQCGLTRLNISLDSLDQDKFHKITRTGYLDKVIKGIDAAITQGFESIKINTVIMKGRNDDEVLNLVEFARDRNIDISFIEEMPIGIVTDHSRKETFCSSDEVKSIIEQRYALKNSNIKTSGPSRYFTMQDSSTKVGFISPYSHNFCSECDRVRITAEGRLLLCLGNEHSIDLRSILRSKKNSNQALKSAISNAILLKPEQHLFDQDNHIQVLRLMNMTGG</sequence>
<evidence type="ECO:0000256" key="12">
    <source>
        <dbReference type="HAMAP-Rule" id="MF_01225"/>
    </source>
</evidence>
<dbReference type="CDD" id="cd01335">
    <property type="entry name" value="Radical_SAM"/>
    <property type="match status" value="1"/>
</dbReference>
<dbReference type="InterPro" id="IPR007197">
    <property type="entry name" value="rSAM"/>
</dbReference>
<evidence type="ECO:0000256" key="6">
    <source>
        <dbReference type="ARBA" id="ARBA00023004"/>
    </source>
</evidence>
<evidence type="ECO:0000256" key="5">
    <source>
        <dbReference type="ARBA" id="ARBA00022741"/>
    </source>
</evidence>
<dbReference type="InterPro" id="IPR000385">
    <property type="entry name" value="MoaA_NifB_PqqE_Fe-S-bd_CS"/>
</dbReference>
<dbReference type="GO" id="GO:0061798">
    <property type="term" value="F:GTP 3',8'-cyclase activity"/>
    <property type="evidence" value="ECO:0007669"/>
    <property type="project" value="UniProtKB-UniRule"/>
</dbReference>
<reference evidence="15" key="1">
    <citation type="submission" date="2012-11" db="EMBL/GenBank/DDBJ databases">
        <authorList>
            <person name="Singh A."/>
            <person name="Pinnaka A.K."/>
            <person name="Vaidya B."/>
        </authorList>
    </citation>
    <scope>NUCLEOTIDE SEQUENCE [LARGE SCALE GENOMIC DNA]</scope>
    <source>
        <strain evidence="15">AK23</strain>
    </source>
</reference>
<comment type="similarity">
    <text evidence="12">Belongs to the radical SAM superfamily. MoaA family.</text>
</comment>
<evidence type="ECO:0000256" key="9">
    <source>
        <dbReference type="ARBA" id="ARBA00023150"/>
    </source>
</evidence>
<dbReference type="EC" id="4.1.99.22" evidence="1 12"/>
<dbReference type="GO" id="GO:0006777">
    <property type="term" value="P:Mo-molybdopterin cofactor biosynthetic process"/>
    <property type="evidence" value="ECO:0007669"/>
    <property type="project" value="UniProtKB-UniRule"/>
</dbReference>
<dbReference type="PATRIC" id="fig|1229521.3.peg.3600"/>
<feature type="binding site" evidence="12">
    <location>
        <begin position="270"/>
        <end position="272"/>
    </location>
    <ligand>
        <name>GTP</name>
        <dbReference type="ChEBI" id="CHEBI:37565"/>
    </ligand>
</feature>
<dbReference type="InterPro" id="IPR058240">
    <property type="entry name" value="rSAM_sf"/>
</dbReference>
<dbReference type="Pfam" id="PF06463">
    <property type="entry name" value="Mob_synth_C"/>
    <property type="match status" value="1"/>
</dbReference>
<dbReference type="PROSITE" id="PS51918">
    <property type="entry name" value="RADICAL_SAM"/>
    <property type="match status" value="1"/>
</dbReference>
<comment type="pathway">
    <text evidence="12">Cofactor biosynthesis; molybdopterin biosynthesis.</text>
</comment>
<dbReference type="SFLD" id="SFLDG01067">
    <property type="entry name" value="SPASM/twitch_domain_containing"/>
    <property type="match status" value="1"/>
</dbReference>
<evidence type="ECO:0000256" key="2">
    <source>
        <dbReference type="ARBA" id="ARBA00022485"/>
    </source>
</evidence>
<keyword evidence="8 12" id="KW-0342">GTP-binding</keyword>
<feature type="binding site" evidence="12">
    <location>
        <position position="38"/>
    </location>
    <ligand>
        <name>[4Fe-4S] cluster</name>
        <dbReference type="ChEBI" id="CHEBI:49883"/>
        <label>1</label>
        <note>4Fe-4S-S-AdoMet</note>
    </ligand>
</feature>
<keyword evidence="10 12" id="KW-0456">Lyase</keyword>
<dbReference type="PANTHER" id="PTHR22960:SF0">
    <property type="entry name" value="MOLYBDENUM COFACTOR BIOSYNTHESIS PROTEIN 1"/>
    <property type="match status" value="1"/>
</dbReference>
<keyword evidence="4 12" id="KW-0479">Metal-binding</keyword>
<dbReference type="EMBL" id="AONB01000023">
    <property type="protein sequence ID" value="EXJ09564.1"/>
    <property type="molecule type" value="Genomic_DNA"/>
</dbReference>
<feature type="binding site" evidence="12">
    <location>
        <position position="265"/>
    </location>
    <ligand>
        <name>[4Fe-4S] cluster</name>
        <dbReference type="ChEBI" id="CHEBI:49883"/>
        <label>2</label>
        <note>4Fe-4S-substrate</note>
    </ligand>
</feature>
<feature type="binding site" evidence="12">
    <location>
        <position position="40"/>
    </location>
    <ligand>
        <name>S-adenosyl-L-methionine</name>
        <dbReference type="ChEBI" id="CHEBI:59789"/>
    </ligand>
</feature>
<dbReference type="OrthoDB" id="9763993at2"/>
<gene>
    <name evidence="14" type="primary">moaA_3</name>
    <name evidence="12" type="synonym">moaA</name>
    <name evidence="14" type="ORF">D791_03569</name>
</gene>
<comment type="function">
    <text evidence="12">Catalyzes the cyclization of GTP to (8S)-3',8-cyclo-7,8-dihydroguanosine 5'-triphosphate.</text>
</comment>
<evidence type="ECO:0000256" key="3">
    <source>
        <dbReference type="ARBA" id="ARBA00022691"/>
    </source>
</evidence>
<dbReference type="SFLD" id="SFLDG01386">
    <property type="entry name" value="main_SPASM_domain-containing"/>
    <property type="match status" value="1"/>
</dbReference>
<keyword evidence="7 12" id="KW-0411">Iron-sulfur</keyword>
<dbReference type="AlphaFoldDB" id="W9UR46"/>
<evidence type="ECO:0000313" key="15">
    <source>
        <dbReference type="Proteomes" id="UP000019464"/>
    </source>
</evidence>
<keyword evidence="5 12" id="KW-0547">Nucleotide-binding</keyword>
<dbReference type="PROSITE" id="PS01305">
    <property type="entry name" value="MOAA_NIFB_PQQE"/>
    <property type="match status" value="1"/>
</dbReference>
<name>W9UR46_9GAMM</name>
<dbReference type="InterPro" id="IPR040064">
    <property type="entry name" value="MoaA-like"/>
</dbReference>
<evidence type="ECO:0000256" key="11">
    <source>
        <dbReference type="ARBA" id="ARBA00048697"/>
    </source>
</evidence>
<feature type="binding site" evidence="12">
    <location>
        <position position="41"/>
    </location>
    <ligand>
        <name>[4Fe-4S] cluster</name>
        <dbReference type="ChEBI" id="CHEBI:49883"/>
        <label>1</label>
        <note>4Fe-4S-S-AdoMet</note>
    </ligand>
</feature>
<feature type="binding site" evidence="12">
    <location>
        <position position="201"/>
    </location>
    <ligand>
        <name>S-adenosyl-L-methionine</name>
        <dbReference type="ChEBI" id="CHEBI:59789"/>
    </ligand>
</feature>
<comment type="cofactor">
    <cofactor evidence="12">
        <name>[4Fe-4S] cluster</name>
        <dbReference type="ChEBI" id="CHEBI:49883"/>
    </cofactor>
    <text evidence="12">Binds 2 [4Fe-4S] clusters. Binds 1 [4Fe-4S] cluster coordinated with 3 cysteines and an exchangeable S-adenosyl-L-methionine and 1 [4Fe-4S] cluster coordinated with 3 cysteines and the GTP-derived substrate.</text>
</comment>
<dbReference type="RefSeq" id="WP_051514632.1">
    <property type="nucleotide sequence ID" value="NZ_AONB01000023.1"/>
</dbReference>
<feature type="domain" description="Radical SAM core" evidence="13">
    <location>
        <begin position="18"/>
        <end position="232"/>
    </location>
</feature>
<dbReference type="NCBIfam" id="TIGR02666">
    <property type="entry name" value="moaA"/>
    <property type="match status" value="1"/>
</dbReference>
<dbReference type="GO" id="GO:0005525">
    <property type="term" value="F:GTP binding"/>
    <property type="evidence" value="ECO:0007669"/>
    <property type="project" value="UniProtKB-UniRule"/>
</dbReference>
<dbReference type="SUPFAM" id="SSF102114">
    <property type="entry name" value="Radical SAM enzymes"/>
    <property type="match status" value="1"/>
</dbReference>
<protein>
    <recommendedName>
        <fullName evidence="1 12">GTP 3',8-cyclase</fullName>
        <ecNumber evidence="1 12">4.1.99.22</ecNumber>
    </recommendedName>
    <alternativeName>
        <fullName evidence="12">Molybdenum cofactor biosynthesis protein A</fullName>
    </alternativeName>
</protein>
<dbReference type="HAMAP" id="MF_01225_B">
    <property type="entry name" value="MoaA_B"/>
    <property type="match status" value="1"/>
</dbReference>
<proteinExistence type="inferred from homology"/>
<feature type="binding site" evidence="12">
    <location>
        <position position="268"/>
    </location>
    <ligand>
        <name>[4Fe-4S] cluster</name>
        <dbReference type="ChEBI" id="CHEBI:49883"/>
        <label>2</label>
        <note>4Fe-4S-substrate</note>
    </ligand>
</feature>
<dbReference type="InterPro" id="IPR006638">
    <property type="entry name" value="Elp3/MiaA/NifB-like_rSAM"/>
</dbReference>
<dbReference type="GO" id="GO:1904047">
    <property type="term" value="F:S-adenosyl-L-methionine binding"/>
    <property type="evidence" value="ECO:0007669"/>
    <property type="project" value="UniProtKB-UniRule"/>
</dbReference>
<organism evidence="14 15">
    <name type="scientific">Nitrincola nitratireducens</name>
    <dbReference type="NCBI Taxonomy" id="1229521"/>
    <lineage>
        <taxon>Bacteria</taxon>
        <taxon>Pseudomonadati</taxon>
        <taxon>Pseudomonadota</taxon>
        <taxon>Gammaproteobacteria</taxon>
        <taxon>Oceanospirillales</taxon>
        <taxon>Oceanospirillaceae</taxon>
        <taxon>Nitrincola</taxon>
    </lineage>
</organism>
<dbReference type="NCBIfam" id="NF001199">
    <property type="entry name" value="PRK00164.2-1"/>
    <property type="match status" value="1"/>
</dbReference>
<keyword evidence="6 12" id="KW-0408">Iron</keyword>